<evidence type="ECO:0000313" key="1">
    <source>
        <dbReference type="EMBL" id="CAG8736666.1"/>
    </source>
</evidence>
<sequence>MTSKKYTSKKAPSNKRTPNGFILYKNTNRLSPHVASKKYNLETKDVRMAFERQAEMMRLGSVSNFINPDAKFYKNIYAQMSSIAQKKAVPHHDDGFKDPHDMKLIAEMMQLESKLNFVNLDANFYKNAYAPMSLTAQKKAVSLSNNSSKDPSSTELIAENKIALCV</sequence>
<dbReference type="EMBL" id="CAJVQC010027518">
    <property type="protein sequence ID" value="CAG8736666.1"/>
    <property type="molecule type" value="Genomic_DNA"/>
</dbReference>
<dbReference type="Proteomes" id="UP000789920">
    <property type="component" value="Unassembled WGS sequence"/>
</dbReference>
<evidence type="ECO:0000313" key="2">
    <source>
        <dbReference type="Proteomes" id="UP000789920"/>
    </source>
</evidence>
<reference evidence="1" key="1">
    <citation type="submission" date="2021-06" db="EMBL/GenBank/DDBJ databases">
        <authorList>
            <person name="Kallberg Y."/>
            <person name="Tangrot J."/>
            <person name="Rosling A."/>
        </authorList>
    </citation>
    <scope>NUCLEOTIDE SEQUENCE</scope>
    <source>
        <strain evidence="1">MA461A</strain>
    </source>
</reference>
<feature type="non-terminal residue" evidence="1">
    <location>
        <position position="166"/>
    </location>
</feature>
<gene>
    <name evidence="1" type="ORF">RPERSI_LOCUS12727</name>
</gene>
<name>A0ACA9Q4S0_9GLOM</name>
<proteinExistence type="predicted"/>
<comment type="caution">
    <text evidence="1">The sequence shown here is derived from an EMBL/GenBank/DDBJ whole genome shotgun (WGS) entry which is preliminary data.</text>
</comment>
<protein>
    <submittedName>
        <fullName evidence="1">20469_t:CDS:1</fullName>
    </submittedName>
</protein>
<organism evidence="1 2">
    <name type="scientific">Racocetra persica</name>
    <dbReference type="NCBI Taxonomy" id="160502"/>
    <lineage>
        <taxon>Eukaryota</taxon>
        <taxon>Fungi</taxon>
        <taxon>Fungi incertae sedis</taxon>
        <taxon>Mucoromycota</taxon>
        <taxon>Glomeromycotina</taxon>
        <taxon>Glomeromycetes</taxon>
        <taxon>Diversisporales</taxon>
        <taxon>Gigasporaceae</taxon>
        <taxon>Racocetra</taxon>
    </lineage>
</organism>
<accession>A0ACA9Q4S0</accession>
<keyword evidence="2" id="KW-1185">Reference proteome</keyword>